<accession>A0A6N6MSU6</accession>
<evidence type="ECO:0000313" key="1">
    <source>
        <dbReference type="EMBL" id="KAB1073998.1"/>
    </source>
</evidence>
<dbReference type="Proteomes" id="UP000441523">
    <property type="component" value="Unassembled WGS sequence"/>
</dbReference>
<sequence length="151" mass="15736">MPRVIGALTNRLFPLRLDGRSQVRVALIVEVAAAIVAESAGCAPVERQARAIRAPGRLPRDATEFERGLLVGLCLALVSETPRPGPPPEADLLAAIMEASACGYVAGGRRLPCHDPGVPADRRQDPALCTCRAEVAALMAGPLAALARGNT</sequence>
<gene>
    <name evidence="1" type="ORF">F6X51_09775</name>
</gene>
<name>A0A6N6MSU6_9HYPH</name>
<dbReference type="EMBL" id="VZZJ01000006">
    <property type="protein sequence ID" value="KAB1073998.1"/>
    <property type="molecule type" value="Genomic_DNA"/>
</dbReference>
<dbReference type="AlphaFoldDB" id="A0A6N6MSU6"/>
<protein>
    <submittedName>
        <fullName evidence="1">Uncharacterized protein</fullName>
    </submittedName>
</protein>
<comment type="caution">
    <text evidence="1">The sequence shown here is derived from an EMBL/GenBank/DDBJ whole genome shotgun (WGS) entry which is preliminary data.</text>
</comment>
<organism evidence="1 2">
    <name type="scientific">Methylobacterium planeticum</name>
    <dbReference type="NCBI Taxonomy" id="2615211"/>
    <lineage>
        <taxon>Bacteria</taxon>
        <taxon>Pseudomonadati</taxon>
        <taxon>Pseudomonadota</taxon>
        <taxon>Alphaproteobacteria</taxon>
        <taxon>Hyphomicrobiales</taxon>
        <taxon>Methylobacteriaceae</taxon>
        <taxon>Methylobacterium</taxon>
    </lineage>
</organism>
<evidence type="ECO:0000313" key="2">
    <source>
        <dbReference type="Proteomes" id="UP000441523"/>
    </source>
</evidence>
<keyword evidence="2" id="KW-1185">Reference proteome</keyword>
<proteinExistence type="predicted"/>
<reference evidence="1 2" key="1">
    <citation type="submission" date="2019-09" db="EMBL/GenBank/DDBJ databases">
        <title>YIM 132548 draft genome.</title>
        <authorList>
            <person name="Jiang L."/>
        </authorList>
    </citation>
    <scope>NUCLEOTIDE SEQUENCE [LARGE SCALE GENOMIC DNA]</scope>
    <source>
        <strain evidence="1 2">YIM 132548</strain>
    </source>
</reference>
<dbReference type="RefSeq" id="WP_150963042.1">
    <property type="nucleotide sequence ID" value="NZ_VZZJ01000006.1"/>
</dbReference>